<dbReference type="InterPro" id="IPR016197">
    <property type="entry name" value="Chromo-like_dom_sf"/>
</dbReference>
<dbReference type="PROSITE" id="PS50013">
    <property type="entry name" value="CHROMO_2"/>
    <property type="match status" value="1"/>
</dbReference>
<keyword evidence="3" id="KW-1185">Reference proteome</keyword>
<sequence>VISHPMWDFLTDTKRNEQEEVEVLIKWKGLPDFENSWELAEKMRRVSRIFPRGHGEF</sequence>
<dbReference type="Gene3D" id="2.40.50.40">
    <property type="match status" value="1"/>
</dbReference>
<dbReference type="EMBL" id="LXQA010191486">
    <property type="protein sequence ID" value="MCI31957.1"/>
    <property type="molecule type" value="Genomic_DNA"/>
</dbReference>
<dbReference type="Proteomes" id="UP000265520">
    <property type="component" value="Unassembled WGS sequence"/>
</dbReference>
<accession>A0A392R6U1</accession>
<dbReference type="AlphaFoldDB" id="A0A392R6U1"/>
<dbReference type="SUPFAM" id="SSF54160">
    <property type="entry name" value="Chromo domain-like"/>
    <property type="match status" value="1"/>
</dbReference>
<feature type="non-terminal residue" evidence="2">
    <location>
        <position position="1"/>
    </location>
</feature>
<dbReference type="InterPro" id="IPR023780">
    <property type="entry name" value="Chromo_domain"/>
</dbReference>
<evidence type="ECO:0000313" key="2">
    <source>
        <dbReference type="EMBL" id="MCI31957.1"/>
    </source>
</evidence>
<evidence type="ECO:0000259" key="1">
    <source>
        <dbReference type="PROSITE" id="PS50013"/>
    </source>
</evidence>
<comment type="caution">
    <text evidence="2">The sequence shown here is derived from an EMBL/GenBank/DDBJ whole genome shotgun (WGS) entry which is preliminary data.</text>
</comment>
<dbReference type="CDD" id="cd00024">
    <property type="entry name" value="CD_CSD"/>
    <property type="match status" value="1"/>
</dbReference>
<proteinExistence type="predicted"/>
<organism evidence="2 3">
    <name type="scientific">Trifolium medium</name>
    <dbReference type="NCBI Taxonomy" id="97028"/>
    <lineage>
        <taxon>Eukaryota</taxon>
        <taxon>Viridiplantae</taxon>
        <taxon>Streptophyta</taxon>
        <taxon>Embryophyta</taxon>
        <taxon>Tracheophyta</taxon>
        <taxon>Spermatophyta</taxon>
        <taxon>Magnoliopsida</taxon>
        <taxon>eudicotyledons</taxon>
        <taxon>Gunneridae</taxon>
        <taxon>Pentapetalae</taxon>
        <taxon>rosids</taxon>
        <taxon>fabids</taxon>
        <taxon>Fabales</taxon>
        <taxon>Fabaceae</taxon>
        <taxon>Papilionoideae</taxon>
        <taxon>50 kb inversion clade</taxon>
        <taxon>NPAAA clade</taxon>
        <taxon>Hologalegina</taxon>
        <taxon>IRL clade</taxon>
        <taxon>Trifolieae</taxon>
        <taxon>Trifolium</taxon>
    </lineage>
</organism>
<name>A0A392R6U1_9FABA</name>
<dbReference type="Pfam" id="PF00385">
    <property type="entry name" value="Chromo"/>
    <property type="match status" value="1"/>
</dbReference>
<reference evidence="2 3" key="1">
    <citation type="journal article" date="2018" name="Front. Plant Sci.">
        <title>Red Clover (Trifolium pratense) and Zigzag Clover (T. medium) - A Picture of Genomic Similarities and Differences.</title>
        <authorList>
            <person name="Dluhosova J."/>
            <person name="Istvanek J."/>
            <person name="Nedelnik J."/>
            <person name="Repkova J."/>
        </authorList>
    </citation>
    <scope>NUCLEOTIDE SEQUENCE [LARGE SCALE GENOMIC DNA]</scope>
    <source>
        <strain evidence="3">cv. 10/8</strain>
        <tissue evidence="2">Leaf</tissue>
    </source>
</reference>
<protein>
    <recommendedName>
        <fullName evidence="1">Chromo domain-containing protein</fullName>
    </recommendedName>
</protein>
<dbReference type="InterPro" id="IPR000953">
    <property type="entry name" value="Chromo/chromo_shadow_dom"/>
</dbReference>
<evidence type="ECO:0000313" key="3">
    <source>
        <dbReference type="Proteomes" id="UP000265520"/>
    </source>
</evidence>
<feature type="domain" description="Chromo" evidence="1">
    <location>
        <begin position="1"/>
        <end position="57"/>
    </location>
</feature>